<dbReference type="AlphaFoldDB" id="A0A0D7BDP0"/>
<dbReference type="Gene3D" id="1.20.1280.50">
    <property type="match status" value="1"/>
</dbReference>
<organism evidence="1 2">
    <name type="scientific">Cylindrobasidium torrendii FP15055 ss-10</name>
    <dbReference type="NCBI Taxonomy" id="1314674"/>
    <lineage>
        <taxon>Eukaryota</taxon>
        <taxon>Fungi</taxon>
        <taxon>Dikarya</taxon>
        <taxon>Basidiomycota</taxon>
        <taxon>Agaricomycotina</taxon>
        <taxon>Agaricomycetes</taxon>
        <taxon>Agaricomycetidae</taxon>
        <taxon>Agaricales</taxon>
        <taxon>Marasmiineae</taxon>
        <taxon>Physalacriaceae</taxon>
        <taxon>Cylindrobasidium</taxon>
    </lineage>
</organism>
<proteinExistence type="predicted"/>
<reference evidence="1 2" key="1">
    <citation type="journal article" date="2015" name="Fungal Genet. Biol.">
        <title>Evolution of novel wood decay mechanisms in Agaricales revealed by the genome sequences of Fistulina hepatica and Cylindrobasidium torrendii.</title>
        <authorList>
            <person name="Floudas D."/>
            <person name="Held B.W."/>
            <person name="Riley R."/>
            <person name="Nagy L.G."/>
            <person name="Koehler G."/>
            <person name="Ransdell A.S."/>
            <person name="Younus H."/>
            <person name="Chow J."/>
            <person name="Chiniquy J."/>
            <person name="Lipzen A."/>
            <person name="Tritt A."/>
            <person name="Sun H."/>
            <person name="Haridas S."/>
            <person name="LaButti K."/>
            <person name="Ohm R.A."/>
            <person name="Kues U."/>
            <person name="Blanchette R.A."/>
            <person name="Grigoriev I.V."/>
            <person name="Minto R.E."/>
            <person name="Hibbett D.S."/>
        </authorList>
    </citation>
    <scope>NUCLEOTIDE SEQUENCE [LARGE SCALE GENOMIC DNA]</scope>
    <source>
        <strain evidence="1 2">FP15055 ss-10</strain>
    </source>
</reference>
<dbReference type="OrthoDB" id="2865259at2759"/>
<keyword evidence="2" id="KW-1185">Reference proteome</keyword>
<name>A0A0D7BDP0_9AGAR</name>
<evidence type="ECO:0000313" key="1">
    <source>
        <dbReference type="EMBL" id="KIY67676.1"/>
    </source>
</evidence>
<gene>
    <name evidence="1" type="ORF">CYLTODRAFT_422322</name>
</gene>
<accession>A0A0D7BDP0</accession>
<sequence length="497" mass="57036">MATIDNLPPEILQEIFLYICIVYQEFRYHLNLHHDRVNTRTTPPQHHLLQVSRRWNTIASSSTRLWSSMAVTVNAPAGPPDFRTVVRFLHFALQRAGRTALLDIDLHMAREPQFWRALSPVLLPQSHRWRRFVLGLDADMDAPLDPEEFATLRGRLPNLEWLELERGDDTESTPAIVKAISKMVEDVPRLLKLGCGFQHLEIKFRWDQIQELVLHSVDFETLPSFWDHFRQALVASTSLLKLTLTGDFERIPPNATCLPARSLSIQEFTQTQLKNWFMLLELPALRKACIRFGGRDHISTHFIRPNEHLPTFTNFIRQSNCTLTTLEIGIDFIFGCWTAEEHARIIDLYALLPCLTSLSLLILFTDWMPNPSDDPTNPVLPIVSPNTLPSLAVLRVHWSPDRPTTALAVADVILPMLTGIIQGHRPALELVGFAIGYEWYEGCFESDTTRVDWAALEALNAFVDLGSCDEIYRMNCWHQRRPNARKYEYSLVRANST</sequence>
<evidence type="ECO:0000313" key="2">
    <source>
        <dbReference type="Proteomes" id="UP000054007"/>
    </source>
</evidence>
<dbReference type="Proteomes" id="UP000054007">
    <property type="component" value="Unassembled WGS sequence"/>
</dbReference>
<dbReference type="EMBL" id="KN880520">
    <property type="protein sequence ID" value="KIY67676.1"/>
    <property type="molecule type" value="Genomic_DNA"/>
</dbReference>
<protein>
    <submittedName>
        <fullName evidence="1">Uncharacterized protein</fullName>
    </submittedName>
</protein>